<evidence type="ECO:0000256" key="1">
    <source>
        <dbReference type="SAM" id="MobiDB-lite"/>
    </source>
</evidence>
<comment type="caution">
    <text evidence="3">The sequence shown here is derived from an EMBL/GenBank/DDBJ whole genome shotgun (WGS) entry which is preliminary data.</text>
</comment>
<keyword evidence="4" id="KW-1185">Reference proteome</keyword>
<dbReference type="EMBL" id="BAABGU010000011">
    <property type="protein sequence ID" value="GAA4568851.1"/>
    <property type="molecule type" value="Genomic_DNA"/>
</dbReference>
<name>A0ABP8SJH8_9ACTN</name>
<dbReference type="Pfam" id="PF14542">
    <property type="entry name" value="Acetyltransf_CG"/>
    <property type="match status" value="1"/>
</dbReference>
<sequence length="162" mass="17961">MTINEGGTPMTDPTEPTRYAFEYPDEAGHPDEKGTLSQDQAVLIDEVIDDPHAPAFDFQVVNDEKLGIYNAIVGDREVAGLTYNVAGDDRLVLLATSVFPEFRKQGIATELIRRVLDDVRVQGKTVTTMCPIVRTFIEHNPEYADLIDPEHPGVTQSHTHLS</sequence>
<feature type="region of interest" description="Disordered" evidence="1">
    <location>
        <begin position="1"/>
        <end position="34"/>
    </location>
</feature>
<evidence type="ECO:0000313" key="3">
    <source>
        <dbReference type="EMBL" id="GAA4568851.1"/>
    </source>
</evidence>
<dbReference type="CDD" id="cd04301">
    <property type="entry name" value="NAT_SF"/>
    <property type="match status" value="1"/>
</dbReference>
<dbReference type="PROSITE" id="PS51729">
    <property type="entry name" value="GNAT_YJDJ"/>
    <property type="match status" value="1"/>
</dbReference>
<proteinExistence type="predicted"/>
<evidence type="ECO:0000313" key="4">
    <source>
        <dbReference type="Proteomes" id="UP001500307"/>
    </source>
</evidence>
<accession>A0ABP8SJH8</accession>
<dbReference type="Proteomes" id="UP001500307">
    <property type="component" value="Unassembled WGS sequence"/>
</dbReference>
<dbReference type="Gene3D" id="3.40.630.30">
    <property type="match status" value="1"/>
</dbReference>
<dbReference type="InterPro" id="IPR031165">
    <property type="entry name" value="GNAT_YJDJ"/>
</dbReference>
<organism evidence="3 4">
    <name type="scientific">Micromonospora coerulea</name>
    <dbReference type="NCBI Taxonomy" id="47856"/>
    <lineage>
        <taxon>Bacteria</taxon>
        <taxon>Bacillati</taxon>
        <taxon>Actinomycetota</taxon>
        <taxon>Actinomycetes</taxon>
        <taxon>Micromonosporales</taxon>
        <taxon>Micromonosporaceae</taxon>
        <taxon>Micromonospora</taxon>
    </lineage>
</organism>
<feature type="domain" description="N-acetyltransferase" evidence="2">
    <location>
        <begin position="61"/>
        <end position="148"/>
    </location>
</feature>
<dbReference type="InterPro" id="IPR016181">
    <property type="entry name" value="Acyl_CoA_acyltransferase"/>
</dbReference>
<dbReference type="SUPFAM" id="SSF55729">
    <property type="entry name" value="Acyl-CoA N-acyltransferases (Nat)"/>
    <property type="match status" value="1"/>
</dbReference>
<protein>
    <recommendedName>
        <fullName evidence="2">N-acetyltransferase domain-containing protein</fullName>
    </recommendedName>
</protein>
<evidence type="ECO:0000259" key="2">
    <source>
        <dbReference type="PROSITE" id="PS51729"/>
    </source>
</evidence>
<gene>
    <name evidence="3" type="ORF">GCM10023176_24120</name>
</gene>
<reference evidence="4" key="1">
    <citation type="journal article" date="2019" name="Int. J. Syst. Evol. Microbiol.">
        <title>The Global Catalogue of Microorganisms (GCM) 10K type strain sequencing project: providing services to taxonomists for standard genome sequencing and annotation.</title>
        <authorList>
            <consortium name="The Broad Institute Genomics Platform"/>
            <consortium name="The Broad Institute Genome Sequencing Center for Infectious Disease"/>
            <person name="Wu L."/>
            <person name="Ma J."/>
        </authorList>
    </citation>
    <scope>NUCLEOTIDE SEQUENCE [LARGE SCALE GENOMIC DNA]</scope>
    <source>
        <strain evidence="4">JCM 3175</strain>
    </source>
</reference>